<dbReference type="Gene3D" id="2.60.120.610">
    <property type="entry name" value="arabinofuranosyltransferase like domain"/>
    <property type="match status" value="1"/>
</dbReference>
<keyword evidence="5" id="KW-0328">Glycosyltransferase</keyword>
<evidence type="ECO:0000256" key="8">
    <source>
        <dbReference type="ARBA" id="ARBA00022989"/>
    </source>
</evidence>
<feature type="transmembrane region" description="Helical" evidence="11">
    <location>
        <begin position="608"/>
        <end position="631"/>
    </location>
</feature>
<keyword evidence="10" id="KW-0961">Cell wall biogenesis/degradation</keyword>
<keyword evidence="8 11" id="KW-1133">Transmembrane helix</keyword>
<dbReference type="Pfam" id="PF14896">
    <property type="entry name" value="Arabino_trans_C"/>
    <property type="match status" value="1"/>
</dbReference>
<feature type="transmembrane region" description="Helical" evidence="11">
    <location>
        <begin position="512"/>
        <end position="529"/>
    </location>
</feature>
<dbReference type="RefSeq" id="WP_147256558.1">
    <property type="nucleotide sequence ID" value="NZ_VIWU01000001.1"/>
</dbReference>
<gene>
    <name evidence="15" type="ORF">FHX44_113275</name>
</gene>
<feature type="transmembrane region" description="Helical" evidence="11">
    <location>
        <begin position="326"/>
        <end position="344"/>
    </location>
</feature>
<comment type="caution">
    <text evidence="15">The sequence shown here is derived from an EMBL/GenBank/DDBJ whole genome shotgun (WGS) entry which is preliminary data.</text>
</comment>
<dbReference type="InterPro" id="IPR027451">
    <property type="entry name" value="EmbABC_dom1"/>
</dbReference>
<evidence type="ECO:0000256" key="6">
    <source>
        <dbReference type="ARBA" id="ARBA00022679"/>
    </source>
</evidence>
<dbReference type="InterPro" id="IPR007680">
    <property type="entry name" value="Arabino_trans_central"/>
</dbReference>
<evidence type="ECO:0000256" key="1">
    <source>
        <dbReference type="ARBA" id="ARBA00003001"/>
    </source>
</evidence>
<dbReference type="InterPro" id="IPR040920">
    <property type="entry name" value="Arabino_trans_N"/>
</dbReference>
<keyword evidence="4" id="KW-1003">Cell membrane</keyword>
<sequence>MLSRSAPGLRRAAGPLGLLAVLAAVAFPLAPVEQPEAVYSWTAAEGDAAIPLLPYQPVELTAETSCSAAREAAPGQVLLSTVPQRPDVAGEPLRGLRLTADGGALRVESAGVDLGTAELPGGDCTLSVVSDPARTSVLVDGAPALVRDGDVRPDVAGAFSEVRSGVALRLTTDTRFETRISPLKAAIGVLGGLALLGMLVVLHRIDRTRRVRLLPRHWWRPRPVDGAVAAVLGVWWAIGAITVDDGYIAGIVRSTGSNGFVGNAYRWLNAPEAPFSWFYDLYHLWSLVSSSTPWMRLPSTALGLLCWWLLSRLTLPRLGRFATRRWVSWIAALAFAAWWIPFGLGLRPEPWVAVGALAVYLAVERALATARLLPLAVGLVLAGATTALTPGGLLAFTPFLAAGRSLLAQLRARRDLRPLPLLAVLAAAAASAVFLMVPDQSLAGMLEAVRVRTAVGGGQPWFEETDRYRRLLDWTFQGSIGRRAAVLGTLLAAVGVLWSLGRTATGIATGPARRLVVGLLLSMATLALAPTKWTQHFGDLAGYGAAVLVLGAAVGSAPLRARPRAFVAGLAATTVVTAIVLAAYNLWPYQGAWFTPTFSTIAPRILDVPLATIALVAGAALVVPLLARWTWQRAGGEPESPLPRRLPAPAPVLAVVLAGVLALQVLTVVRVAVTHRDSYTPASDTISTLRGRPCGLQERLSVETDPAAGLLPVADGPPGTTVSVETVPVDVGGRLVPGVAVAGRSTTPWLTLTPEQRTQALPVVVTTSGTLQADDGLFLEFGDGTRVLERRRIAPELPARDDVRELAPAAATTVRLAVDAPDTARAVATLPRSPRLTPMTELLPPVRSALLDWPVAFLFPCLSPEPLPVGTAALPEWRVGPPMDNTETHITYQPEYGGPFVAPRLLITERRMPTYLAGDPLRDAVQLYRWVPTQPLARPEPVVTWHTVTGWQQDGHPRVPGIDPVG</sequence>
<dbReference type="GO" id="GO:0005886">
    <property type="term" value="C:plasma membrane"/>
    <property type="evidence" value="ECO:0007669"/>
    <property type="project" value="UniProtKB-SubCell"/>
</dbReference>
<comment type="function">
    <text evidence="1">Arabinosyl transferase responsible for the polymerization of arabinose into the arabinan of arabinogalactan.</text>
</comment>
<dbReference type="GO" id="GO:0071555">
    <property type="term" value="P:cell wall organization"/>
    <property type="evidence" value="ECO:0007669"/>
    <property type="project" value="UniProtKB-KW"/>
</dbReference>
<evidence type="ECO:0000256" key="7">
    <source>
        <dbReference type="ARBA" id="ARBA00022692"/>
    </source>
</evidence>
<dbReference type="GO" id="GO:0052636">
    <property type="term" value="F:arabinosyltransferase activity"/>
    <property type="evidence" value="ECO:0007669"/>
    <property type="project" value="InterPro"/>
</dbReference>
<dbReference type="Gene3D" id="3.40.190.160">
    <property type="match status" value="1"/>
</dbReference>
<protein>
    <submittedName>
        <fullName evidence="15">Arabinosyltransferase A/arabinosyltransferase B/arabinosyltransferase C</fullName>
    </submittedName>
</protein>
<feature type="transmembrane region" description="Helical" evidence="11">
    <location>
        <begin position="375"/>
        <end position="399"/>
    </location>
</feature>
<feature type="transmembrane region" description="Helical" evidence="11">
    <location>
        <begin position="565"/>
        <end position="587"/>
    </location>
</feature>
<evidence type="ECO:0000256" key="9">
    <source>
        <dbReference type="ARBA" id="ARBA00023136"/>
    </source>
</evidence>
<organism evidence="15 16">
    <name type="scientific">Pseudonocardia hierapolitana</name>
    <dbReference type="NCBI Taxonomy" id="1128676"/>
    <lineage>
        <taxon>Bacteria</taxon>
        <taxon>Bacillati</taxon>
        <taxon>Actinomycetota</taxon>
        <taxon>Actinomycetes</taxon>
        <taxon>Pseudonocardiales</taxon>
        <taxon>Pseudonocardiaceae</taxon>
        <taxon>Pseudonocardia</taxon>
    </lineage>
</organism>
<keyword evidence="7 11" id="KW-0812">Transmembrane</keyword>
<dbReference type="GO" id="GO:0071766">
    <property type="term" value="P:Actinobacterium-type cell wall biogenesis"/>
    <property type="evidence" value="ECO:0007669"/>
    <property type="project" value="InterPro"/>
</dbReference>
<comment type="subcellular location">
    <subcellularLocation>
        <location evidence="2">Cell membrane</location>
        <topology evidence="2">Multi-pass membrane protein</topology>
    </subcellularLocation>
</comment>
<evidence type="ECO:0000259" key="12">
    <source>
        <dbReference type="Pfam" id="PF04602"/>
    </source>
</evidence>
<dbReference type="Proteomes" id="UP000321261">
    <property type="component" value="Unassembled WGS sequence"/>
</dbReference>
<evidence type="ECO:0000259" key="14">
    <source>
        <dbReference type="Pfam" id="PF17689"/>
    </source>
</evidence>
<evidence type="ECO:0000256" key="5">
    <source>
        <dbReference type="ARBA" id="ARBA00022676"/>
    </source>
</evidence>
<evidence type="ECO:0000313" key="15">
    <source>
        <dbReference type="EMBL" id="TWF77366.1"/>
    </source>
</evidence>
<evidence type="ECO:0000313" key="16">
    <source>
        <dbReference type="Proteomes" id="UP000321261"/>
    </source>
</evidence>
<dbReference type="AlphaFoldDB" id="A0A561SR83"/>
<feature type="domain" description="Arabinofuranosyltransferase central" evidence="12">
    <location>
        <begin position="181"/>
        <end position="628"/>
    </location>
</feature>
<reference evidence="15 16" key="1">
    <citation type="submission" date="2019-06" db="EMBL/GenBank/DDBJ databases">
        <title>Sequencing the genomes of 1000 actinobacteria strains.</title>
        <authorList>
            <person name="Klenk H.-P."/>
        </authorList>
    </citation>
    <scope>NUCLEOTIDE SEQUENCE [LARGE SCALE GENOMIC DNA]</scope>
    <source>
        <strain evidence="15 16">DSM 45671</strain>
    </source>
</reference>
<evidence type="ECO:0000256" key="2">
    <source>
        <dbReference type="ARBA" id="ARBA00004651"/>
    </source>
</evidence>
<feature type="domain" description="Arabinosyltransferas concanavalin like" evidence="14">
    <location>
        <begin position="34"/>
        <end position="175"/>
    </location>
</feature>
<dbReference type="EMBL" id="VIWU01000001">
    <property type="protein sequence ID" value="TWF77366.1"/>
    <property type="molecule type" value="Genomic_DNA"/>
</dbReference>
<evidence type="ECO:0000256" key="10">
    <source>
        <dbReference type="ARBA" id="ARBA00023316"/>
    </source>
</evidence>
<dbReference type="Pfam" id="PF04602">
    <property type="entry name" value="Arabinose_trans"/>
    <property type="match status" value="1"/>
</dbReference>
<feature type="transmembrane region" description="Helical" evidence="11">
    <location>
        <begin position="419"/>
        <end position="437"/>
    </location>
</feature>
<evidence type="ECO:0000256" key="11">
    <source>
        <dbReference type="SAM" id="Phobius"/>
    </source>
</evidence>
<evidence type="ECO:0000259" key="13">
    <source>
        <dbReference type="Pfam" id="PF14896"/>
    </source>
</evidence>
<keyword evidence="16" id="KW-1185">Reference proteome</keyword>
<proteinExistence type="inferred from homology"/>
<feature type="transmembrane region" description="Helical" evidence="11">
    <location>
        <begin position="185"/>
        <end position="203"/>
    </location>
</feature>
<comment type="similarity">
    <text evidence="3">Belongs to the emb family.</text>
</comment>
<keyword evidence="6 15" id="KW-0808">Transferase</keyword>
<feature type="transmembrane region" description="Helical" evidence="11">
    <location>
        <begin position="480"/>
        <end position="500"/>
    </location>
</feature>
<feature type="domain" description="Arabinosyltransferase C-terminal" evidence="13">
    <location>
        <begin position="807"/>
        <end position="956"/>
    </location>
</feature>
<feature type="transmembrane region" description="Helical" evidence="11">
    <location>
        <begin position="541"/>
        <end position="559"/>
    </location>
</feature>
<evidence type="ECO:0000256" key="3">
    <source>
        <dbReference type="ARBA" id="ARBA00008195"/>
    </source>
</evidence>
<accession>A0A561SR83</accession>
<dbReference type="InterPro" id="IPR032731">
    <property type="entry name" value="Arabino_trans_C"/>
</dbReference>
<name>A0A561SR83_9PSEU</name>
<feature type="transmembrane region" description="Helical" evidence="11">
    <location>
        <begin position="651"/>
        <end position="673"/>
    </location>
</feature>
<dbReference type="OrthoDB" id="4668961at2"/>
<evidence type="ECO:0000256" key="4">
    <source>
        <dbReference type="ARBA" id="ARBA00022475"/>
    </source>
</evidence>
<dbReference type="Pfam" id="PF17689">
    <property type="entry name" value="Arabino_trans_N"/>
    <property type="match status" value="1"/>
</dbReference>
<keyword evidence="9 11" id="KW-0472">Membrane</keyword>